<comment type="similarity">
    <text evidence="3 9">Belongs to the thiolase-like superfamily. Chalcone/stilbene synthases family.</text>
</comment>
<evidence type="ECO:0000256" key="1">
    <source>
        <dbReference type="ARBA" id="ARBA00002969"/>
    </source>
</evidence>
<dbReference type="OrthoDB" id="1500228at2759"/>
<evidence type="ECO:0000256" key="3">
    <source>
        <dbReference type="ARBA" id="ARBA00005531"/>
    </source>
</evidence>
<evidence type="ECO:0000256" key="6">
    <source>
        <dbReference type="ARBA" id="ARBA00023241"/>
    </source>
</evidence>
<dbReference type="Gene3D" id="3.40.47.10">
    <property type="match status" value="2"/>
</dbReference>
<dbReference type="InterPro" id="IPR001099">
    <property type="entry name" value="Chalcone/stilbene_synt_N"/>
</dbReference>
<dbReference type="SUPFAM" id="SSF53901">
    <property type="entry name" value="Thiolase-like"/>
    <property type="match status" value="2"/>
</dbReference>
<gene>
    <name evidence="12" type="ORF">M569_05372</name>
</gene>
<evidence type="ECO:0000256" key="4">
    <source>
        <dbReference type="ARBA" id="ARBA00012975"/>
    </source>
</evidence>
<dbReference type="Proteomes" id="UP000015453">
    <property type="component" value="Unassembled WGS sequence"/>
</dbReference>
<dbReference type="InterPro" id="IPR011141">
    <property type="entry name" value="Polyketide_synthase_type-III"/>
</dbReference>
<dbReference type="Pfam" id="PF00195">
    <property type="entry name" value="Chal_sti_synt_N"/>
    <property type="match status" value="1"/>
</dbReference>
<feature type="domain" description="Chalcone/stilbene synthase C-terminal" evidence="11">
    <location>
        <begin position="238"/>
        <end position="387"/>
    </location>
</feature>
<dbReference type="AlphaFoldDB" id="S8CRI6"/>
<dbReference type="InterPro" id="IPR016039">
    <property type="entry name" value="Thiolase-like"/>
</dbReference>
<dbReference type="PANTHER" id="PTHR11877">
    <property type="entry name" value="HYDROXYMETHYLGLUTARYL-COA SYNTHASE"/>
    <property type="match status" value="1"/>
</dbReference>
<organism evidence="12 13">
    <name type="scientific">Genlisea aurea</name>
    <dbReference type="NCBI Taxonomy" id="192259"/>
    <lineage>
        <taxon>Eukaryota</taxon>
        <taxon>Viridiplantae</taxon>
        <taxon>Streptophyta</taxon>
        <taxon>Embryophyta</taxon>
        <taxon>Tracheophyta</taxon>
        <taxon>Spermatophyta</taxon>
        <taxon>Magnoliopsida</taxon>
        <taxon>eudicotyledons</taxon>
        <taxon>Gunneridae</taxon>
        <taxon>Pentapetalae</taxon>
        <taxon>asterids</taxon>
        <taxon>lamiids</taxon>
        <taxon>Lamiales</taxon>
        <taxon>Lentibulariaceae</taxon>
        <taxon>Genlisea</taxon>
    </lineage>
</organism>
<protein>
    <recommendedName>
        <fullName evidence="4">chalcone synthase</fullName>
        <ecNumber evidence="4">2.3.1.74</ecNumber>
    </recommendedName>
</protein>
<comment type="pathway">
    <text evidence="2">Secondary metabolite biosynthesis; flavonoid biosynthesis.</text>
</comment>
<evidence type="ECO:0000259" key="11">
    <source>
        <dbReference type="Pfam" id="PF02797"/>
    </source>
</evidence>
<reference evidence="12 13" key="1">
    <citation type="journal article" date="2013" name="BMC Genomics">
        <title>The miniature genome of a carnivorous plant Genlisea aurea contains a low number of genes and short non-coding sequences.</title>
        <authorList>
            <person name="Leushkin E.V."/>
            <person name="Sutormin R.A."/>
            <person name="Nabieva E.R."/>
            <person name="Penin A.A."/>
            <person name="Kondrashov A.S."/>
            <person name="Logacheva M.D."/>
        </authorList>
    </citation>
    <scope>NUCLEOTIDE SEQUENCE [LARGE SCALE GENOMIC DNA]</scope>
</reference>
<dbReference type="CDD" id="cd00831">
    <property type="entry name" value="CHS_like"/>
    <property type="match status" value="1"/>
</dbReference>
<keyword evidence="13" id="KW-1185">Reference proteome</keyword>
<evidence type="ECO:0000259" key="10">
    <source>
        <dbReference type="Pfam" id="PF00195"/>
    </source>
</evidence>
<dbReference type="PANTHER" id="PTHR11877:SF14">
    <property type="entry name" value="CHALCONE SYNTHASE"/>
    <property type="match status" value="1"/>
</dbReference>
<sequence length="387" mass="42633">MASVEEIRSAQRAAGPAAVLAIATASPPNVMYQDEYPDFYFRITNSEHQAELKSKFKHICERTAIRKRHMFQSEEYLKQNPAMCEFMGNSFNARQDMLITEVPKLGKLAAEKAVEEWGQPLSRLTHLIFCTNSGIDMPGADYQLAKLLGLHLTINRFMLYAQGCNGGATVLRLAKDIAENNRGARVLVVCAENITVMFRGPGENVIDNLVGQAIFGDGAGAIVVGADPDPAVERPLFELIWAKQCILPESEEAITCHFREAGLTVHMKREVPDIIAKHIEKSLKEGFDPLGITDWNSLFWVSHPGGRAILDKMEAKLGLKPEKLRATRHTLSEHGNMASVCVTFVLNEMRNGSIKRGASTTGEGLEWGVLLGFGPGLTVETMVIRSV</sequence>
<dbReference type="FunFam" id="3.40.47.10:FF:000025">
    <property type="entry name" value="Chalcone synthase 2"/>
    <property type="match status" value="1"/>
</dbReference>
<proteinExistence type="inferred from homology"/>
<feature type="active site" description="Acyl-thioester intermediate" evidence="8">
    <location>
        <position position="164"/>
    </location>
</feature>
<feature type="domain" description="Chalcone/stilbene synthase N-terminal" evidence="10">
    <location>
        <begin position="5"/>
        <end position="228"/>
    </location>
</feature>
<dbReference type="GO" id="GO:0042803">
    <property type="term" value="F:protein homodimerization activity"/>
    <property type="evidence" value="ECO:0007669"/>
    <property type="project" value="UniProtKB-ARBA"/>
</dbReference>
<evidence type="ECO:0000313" key="13">
    <source>
        <dbReference type="Proteomes" id="UP000015453"/>
    </source>
</evidence>
<dbReference type="UniPathway" id="UPA00154"/>
<dbReference type="FunFam" id="3.40.47.10:FF:000014">
    <property type="entry name" value="Chalcone synthase 1"/>
    <property type="match status" value="1"/>
</dbReference>
<feature type="non-terminal residue" evidence="12">
    <location>
        <position position="387"/>
    </location>
</feature>
<dbReference type="GO" id="GO:0009813">
    <property type="term" value="P:flavonoid biosynthetic process"/>
    <property type="evidence" value="ECO:0007669"/>
    <property type="project" value="UniProtKB-UniPathway"/>
</dbReference>
<comment type="function">
    <text evidence="1">The primary product of this enzyme is 4,2',4',6'-tetrahydroxychalcone (also termed naringenin-chalcone or chalcone) which can under specific conditions spontaneously isomerize into naringenin.</text>
</comment>
<dbReference type="InterPro" id="IPR012328">
    <property type="entry name" value="Chalcone/stilbene_synt_C"/>
</dbReference>
<evidence type="ECO:0000256" key="2">
    <source>
        <dbReference type="ARBA" id="ARBA00004966"/>
    </source>
</evidence>
<comment type="caution">
    <text evidence="12">The sequence shown here is derived from an EMBL/GenBank/DDBJ whole genome shotgun (WGS) entry which is preliminary data.</text>
</comment>
<dbReference type="PIRSF" id="PIRSF000451">
    <property type="entry name" value="PKS_III"/>
    <property type="match status" value="1"/>
</dbReference>
<keyword evidence="5 9" id="KW-0808">Transferase</keyword>
<evidence type="ECO:0000313" key="12">
    <source>
        <dbReference type="EMBL" id="EPS69395.1"/>
    </source>
</evidence>
<dbReference type="GO" id="GO:0016210">
    <property type="term" value="F:naringenin-chalcone synthase activity"/>
    <property type="evidence" value="ECO:0007669"/>
    <property type="project" value="UniProtKB-EC"/>
</dbReference>
<evidence type="ECO:0000256" key="8">
    <source>
        <dbReference type="PIRSR" id="PIRSR000451-1"/>
    </source>
</evidence>
<evidence type="ECO:0000256" key="5">
    <source>
        <dbReference type="ARBA" id="ARBA00022679"/>
    </source>
</evidence>
<evidence type="ECO:0000256" key="7">
    <source>
        <dbReference type="ARBA" id="ARBA00023315"/>
    </source>
</evidence>
<name>S8CRI6_9LAMI</name>
<keyword evidence="7 9" id="KW-0012">Acyltransferase</keyword>
<dbReference type="GO" id="GO:0030639">
    <property type="term" value="P:polyketide biosynthetic process"/>
    <property type="evidence" value="ECO:0007669"/>
    <property type="project" value="TreeGrafter"/>
</dbReference>
<dbReference type="EC" id="2.3.1.74" evidence="4"/>
<dbReference type="Pfam" id="PF02797">
    <property type="entry name" value="Chal_sti_synt_C"/>
    <property type="match status" value="1"/>
</dbReference>
<keyword evidence="6" id="KW-0284">Flavonoid biosynthesis</keyword>
<accession>S8CRI6</accession>
<evidence type="ECO:0000256" key="9">
    <source>
        <dbReference type="RuleBase" id="RU003633"/>
    </source>
</evidence>
<dbReference type="EMBL" id="AUSU01002139">
    <property type="protein sequence ID" value="EPS69395.1"/>
    <property type="molecule type" value="Genomic_DNA"/>
</dbReference>